<dbReference type="Proteomes" id="UP000294813">
    <property type="component" value="Unassembled WGS sequence"/>
</dbReference>
<evidence type="ECO:0000313" key="10">
    <source>
        <dbReference type="EMBL" id="TCP63961.1"/>
    </source>
</evidence>
<keyword evidence="3 4" id="KW-0175">Coiled coil</keyword>
<keyword evidence="6" id="KW-1133">Transmembrane helix</keyword>
<evidence type="ECO:0000259" key="8">
    <source>
        <dbReference type="Pfam" id="PF25975"/>
    </source>
</evidence>
<comment type="similarity">
    <text evidence="2">Belongs to the membrane fusion protein (MFP) (TC 8.A.1) family.</text>
</comment>
<dbReference type="InterPro" id="IPR059052">
    <property type="entry name" value="HH_YbhG-like"/>
</dbReference>
<comment type="subcellular location">
    <subcellularLocation>
        <location evidence="1">Cell envelope</location>
    </subcellularLocation>
</comment>
<proteinExistence type="inferred from homology"/>
<dbReference type="Gene3D" id="2.40.420.20">
    <property type="match status" value="1"/>
</dbReference>
<evidence type="ECO:0000256" key="6">
    <source>
        <dbReference type="SAM" id="Phobius"/>
    </source>
</evidence>
<dbReference type="OrthoDB" id="250565at2"/>
<feature type="domain" description="CzcB-like C-terminal circularly permuted SH3-like" evidence="8">
    <location>
        <begin position="362"/>
        <end position="413"/>
    </location>
</feature>
<dbReference type="Gene3D" id="1.10.287.470">
    <property type="entry name" value="Helix hairpin bin"/>
    <property type="match status" value="1"/>
</dbReference>
<gene>
    <name evidence="10" type="ORF">EDD73_11311</name>
</gene>
<feature type="domain" description="YknX-like beta-barrel" evidence="9">
    <location>
        <begin position="284"/>
        <end position="353"/>
    </location>
</feature>
<evidence type="ECO:0000256" key="4">
    <source>
        <dbReference type="SAM" id="Coils"/>
    </source>
</evidence>
<dbReference type="AlphaFoldDB" id="A0A4R2RVJ0"/>
<dbReference type="PANTHER" id="PTHR32347:SF14">
    <property type="entry name" value="EFFLUX SYSTEM COMPONENT YKNX-RELATED"/>
    <property type="match status" value="1"/>
</dbReference>
<sequence>MASNDQIPTPAQPAWMQTLWKKKTVIALALVLIVGAGGGYNYWKNQQATSMSAATYREQVVKRATVTKKITALGTLKPIRTQEIRAKADGTILQQLVQETDAVAPNQPILTMDNSSSEAQLAGKQAALAQARYNLKAALDGAEPEEITKSEATLRQDELNRAQAEAKVKRVQTLYDSGASTKEELEQAQTELATIEQKLIADQAALDLLRKGKKPEEIAALRAKVTEAEAALKAAMRDFADTEISVPFAGRVLTIPVKAGEFVAQETVLATVADLSVIQGSFYIKEIDIAKIKLGMEAVITVDALEGKVFKGKVSRVGQNPKTIDNVVNYEVLVDIDNTDGQLRSGMTMSTDIALDQKTDVLTVPLDAIINRNGTDGVMVSGPQGPAFVPVKMGLRDDSNVEIIEGLQEGDRLLIETQPVQKTTTSTSKKSTTNSTRRNSSPIPGMGGPPGMGPP</sequence>
<dbReference type="RefSeq" id="WP_131919316.1">
    <property type="nucleotide sequence ID" value="NZ_JAOQNU010000012.1"/>
</dbReference>
<feature type="compositionally biased region" description="Low complexity" evidence="5">
    <location>
        <begin position="422"/>
        <end position="441"/>
    </location>
</feature>
<evidence type="ECO:0000259" key="7">
    <source>
        <dbReference type="Pfam" id="PF25881"/>
    </source>
</evidence>
<dbReference type="GO" id="GO:0016020">
    <property type="term" value="C:membrane"/>
    <property type="evidence" value="ECO:0007669"/>
    <property type="project" value="InterPro"/>
</dbReference>
<feature type="transmembrane region" description="Helical" evidence="6">
    <location>
        <begin position="25"/>
        <end position="43"/>
    </location>
</feature>
<dbReference type="InterPro" id="IPR058636">
    <property type="entry name" value="Beta-barrel_YknX"/>
</dbReference>
<dbReference type="SUPFAM" id="SSF111369">
    <property type="entry name" value="HlyD-like secretion proteins"/>
    <property type="match status" value="2"/>
</dbReference>
<keyword evidence="11" id="KW-1185">Reference proteome</keyword>
<dbReference type="Pfam" id="PF25881">
    <property type="entry name" value="HH_YBHG"/>
    <property type="match status" value="1"/>
</dbReference>
<evidence type="ECO:0000256" key="2">
    <source>
        <dbReference type="ARBA" id="ARBA00009477"/>
    </source>
</evidence>
<dbReference type="InterPro" id="IPR050465">
    <property type="entry name" value="UPF0194_transport"/>
</dbReference>
<protein>
    <submittedName>
        <fullName evidence="10">HlyD family secretion protein</fullName>
    </submittedName>
</protein>
<dbReference type="GO" id="GO:0022857">
    <property type="term" value="F:transmembrane transporter activity"/>
    <property type="evidence" value="ECO:0007669"/>
    <property type="project" value="InterPro"/>
</dbReference>
<organism evidence="10 11">
    <name type="scientific">Heliophilum fasciatum</name>
    <dbReference type="NCBI Taxonomy" id="35700"/>
    <lineage>
        <taxon>Bacteria</taxon>
        <taxon>Bacillati</taxon>
        <taxon>Bacillota</taxon>
        <taxon>Clostridia</taxon>
        <taxon>Eubacteriales</taxon>
        <taxon>Heliobacteriaceae</taxon>
        <taxon>Heliophilum</taxon>
    </lineage>
</organism>
<name>A0A4R2RVJ0_9FIRM</name>
<feature type="region of interest" description="Disordered" evidence="5">
    <location>
        <begin position="416"/>
        <end position="455"/>
    </location>
</feature>
<evidence type="ECO:0000313" key="11">
    <source>
        <dbReference type="Proteomes" id="UP000294813"/>
    </source>
</evidence>
<feature type="domain" description="YbhG-like alpha-helical hairpin" evidence="7">
    <location>
        <begin position="112"/>
        <end position="235"/>
    </location>
</feature>
<dbReference type="PANTHER" id="PTHR32347">
    <property type="entry name" value="EFFLUX SYSTEM COMPONENT YKNX-RELATED"/>
    <property type="match status" value="1"/>
</dbReference>
<dbReference type="GO" id="GO:0030313">
    <property type="term" value="C:cell envelope"/>
    <property type="evidence" value="ECO:0007669"/>
    <property type="project" value="UniProtKB-SubCell"/>
</dbReference>
<dbReference type="Gene3D" id="2.40.50.100">
    <property type="match status" value="1"/>
</dbReference>
<keyword evidence="6" id="KW-0812">Transmembrane</keyword>
<dbReference type="Pfam" id="PF25975">
    <property type="entry name" value="CzcB_C"/>
    <property type="match status" value="1"/>
</dbReference>
<dbReference type="Gene3D" id="2.40.30.170">
    <property type="match status" value="1"/>
</dbReference>
<dbReference type="Pfam" id="PF25990">
    <property type="entry name" value="Beta-barrel_YknX"/>
    <property type="match status" value="1"/>
</dbReference>
<dbReference type="NCBIfam" id="TIGR01730">
    <property type="entry name" value="RND_mfp"/>
    <property type="match status" value="1"/>
</dbReference>
<evidence type="ECO:0000259" key="9">
    <source>
        <dbReference type="Pfam" id="PF25990"/>
    </source>
</evidence>
<accession>A0A4R2RVJ0</accession>
<feature type="coiled-coil region" evidence="4">
    <location>
        <begin position="147"/>
        <end position="238"/>
    </location>
</feature>
<dbReference type="InterPro" id="IPR006143">
    <property type="entry name" value="RND_pump_MFP"/>
</dbReference>
<evidence type="ECO:0000256" key="3">
    <source>
        <dbReference type="ARBA" id="ARBA00023054"/>
    </source>
</evidence>
<dbReference type="EMBL" id="SLXT01000013">
    <property type="protein sequence ID" value="TCP63961.1"/>
    <property type="molecule type" value="Genomic_DNA"/>
</dbReference>
<feature type="compositionally biased region" description="Gly residues" evidence="5">
    <location>
        <begin position="445"/>
        <end position="455"/>
    </location>
</feature>
<evidence type="ECO:0000256" key="5">
    <source>
        <dbReference type="SAM" id="MobiDB-lite"/>
    </source>
</evidence>
<comment type="caution">
    <text evidence="10">The sequence shown here is derived from an EMBL/GenBank/DDBJ whole genome shotgun (WGS) entry which is preliminary data.</text>
</comment>
<keyword evidence="6" id="KW-0472">Membrane</keyword>
<dbReference type="InterPro" id="IPR058649">
    <property type="entry name" value="CzcB_C"/>
</dbReference>
<evidence type="ECO:0000256" key="1">
    <source>
        <dbReference type="ARBA" id="ARBA00004196"/>
    </source>
</evidence>
<reference evidence="10 11" key="1">
    <citation type="submission" date="2019-03" db="EMBL/GenBank/DDBJ databases">
        <title>Genomic Encyclopedia of Type Strains, Phase IV (KMG-IV): sequencing the most valuable type-strain genomes for metagenomic binning, comparative biology and taxonomic classification.</title>
        <authorList>
            <person name="Goeker M."/>
        </authorList>
    </citation>
    <scope>NUCLEOTIDE SEQUENCE [LARGE SCALE GENOMIC DNA]</scope>
    <source>
        <strain evidence="10 11">DSM 11170</strain>
    </source>
</reference>